<protein>
    <recommendedName>
        <fullName evidence="1">Polysaccharide pyruvyl transferase domain-containing protein</fullName>
    </recommendedName>
</protein>
<proteinExistence type="predicted"/>
<keyword evidence="3" id="KW-1185">Reference proteome</keyword>
<evidence type="ECO:0000313" key="3">
    <source>
        <dbReference type="Proteomes" id="UP000010119"/>
    </source>
</evidence>
<feature type="domain" description="Polysaccharide pyruvyl transferase" evidence="1">
    <location>
        <begin position="30"/>
        <end position="299"/>
    </location>
</feature>
<sequence>MKRFLIRSGISPLDVKSPEEIIAKNSIGGNVGNLIYAYSVYRTLTTEDVTFVPDNYRINPSDADKINKEYDCYIIPLADAFRPDFVSSLRKYAKLIKKLTIPVIVIGVGLRAPFEPKLNEGFPFDDDVKAFVSAVLEKSSIIGVRGQITADYLTRLGFKEGKDHMVIGCPSMYAFGPELNIRDTTITKDSLIGVNSSKLSPDNVLDFIQRSTEEFPNYYFIPQWLTEMKLTYLGNAKIKATSAYYPNDLSHKFYQEGRVKFPLNAPKWIDFLKEADLVFGARLHGNITAVIAGTPSILIPKDARMRELTEFHDLTHIWANEITAETKLADVIEQVDFKSPEKNHAAHFENYIEFLNKNELDHIYKSGNYPASVPLDDQLAKLDLLEPVDAITRLSMAEAGERWVEHQSYVDKIMKEKDQKIKDLNATINKKNKKLYKHEGTLNRKAVKLALNIADRFSSK</sequence>
<dbReference type="EMBL" id="ACCR02000005">
    <property type="protein sequence ID" value="EFI83383.1"/>
    <property type="molecule type" value="Genomic_DNA"/>
</dbReference>
<comment type="caution">
    <text evidence="2">The sequence shown here is derived from an EMBL/GenBank/DDBJ whole genome shotgun (WGS) entry which is preliminary data.</text>
</comment>
<dbReference type="AlphaFoldDB" id="D7UYG6"/>
<dbReference type="HOGENOM" id="CLU_037729_0_0_9"/>
<dbReference type="STRING" id="525367.HMPREF0556_12068"/>
<dbReference type="Proteomes" id="UP000010119">
    <property type="component" value="Unassembled WGS sequence"/>
</dbReference>
<reference evidence="2" key="1">
    <citation type="submission" date="2010-06" db="EMBL/GenBank/DDBJ databases">
        <authorList>
            <person name="Muzny D."/>
            <person name="Qin X."/>
            <person name="Buhay C."/>
            <person name="Dugan-Rocha S."/>
            <person name="Ding Y."/>
            <person name="Chen G."/>
            <person name="Hawes A."/>
            <person name="Holder M."/>
            <person name="Jhangiani S."/>
            <person name="Johnson A."/>
            <person name="Khan Z."/>
            <person name="Li Z."/>
            <person name="Liu W."/>
            <person name="Liu X."/>
            <person name="Perez L."/>
            <person name="Shen H."/>
            <person name="Wang Q."/>
            <person name="Watt J."/>
            <person name="Xi L."/>
            <person name="Xin Y."/>
            <person name="Zhou J."/>
            <person name="Deng J."/>
            <person name="Jiang H."/>
            <person name="Liu Y."/>
            <person name="Qu J."/>
            <person name="Song X.-Z."/>
            <person name="Zhang L."/>
            <person name="Villasana D."/>
            <person name="Johnson A."/>
            <person name="Liu J."/>
            <person name="Liyanage D."/>
            <person name="Lorensuhewa L."/>
            <person name="Robinson T."/>
            <person name="Song A."/>
            <person name="Song B.-B."/>
            <person name="Dinh H."/>
            <person name="Thornton R."/>
            <person name="Coyle M."/>
            <person name="Francisco L."/>
            <person name="Jackson L."/>
            <person name="Javaid M."/>
            <person name="Korchina V."/>
            <person name="Kovar C."/>
            <person name="Mata R."/>
            <person name="Mathew T."/>
            <person name="Ngo R."/>
            <person name="Nguyen L."/>
            <person name="Nguyen N."/>
            <person name="Okwuonu G."/>
            <person name="Ongeri F."/>
            <person name="Pham C."/>
            <person name="Simmons D."/>
            <person name="Wilczek-Boney K."/>
            <person name="Hale W."/>
            <person name="Jakkamsetti A."/>
            <person name="Pham P."/>
            <person name="Ruth R."/>
            <person name="San Lucas F."/>
            <person name="Warren J."/>
            <person name="Zhang J."/>
            <person name="Zhao Z."/>
            <person name="Zhou C."/>
            <person name="Zhu D."/>
            <person name="Lee S."/>
            <person name="Bess C."/>
            <person name="Blankenburg K."/>
            <person name="Forbes L."/>
            <person name="Fu Q."/>
            <person name="Gubbala S."/>
            <person name="Hirani K."/>
            <person name="Jayaseelan J.C."/>
            <person name="Lara F."/>
            <person name="Munidasa M."/>
            <person name="Palculict T."/>
            <person name="Patil S."/>
            <person name="Pu L.-L."/>
            <person name="Saada N."/>
            <person name="Tang L."/>
            <person name="Weissenberger G."/>
            <person name="Zhu Y."/>
            <person name="Hemphill L."/>
            <person name="Shang Y."/>
            <person name="Youmans B."/>
            <person name="Ayvaz T."/>
            <person name="Ross M."/>
            <person name="Santibanez J."/>
            <person name="Aqrawi P."/>
            <person name="Gross S."/>
            <person name="Joshi V."/>
            <person name="Fowler G."/>
            <person name="Nazareth L."/>
            <person name="Reid J."/>
            <person name="Worley K."/>
            <person name="Petrosino J."/>
            <person name="Highlander S."/>
            <person name="Gibbs R."/>
        </authorList>
    </citation>
    <scope>NUCLEOTIDE SEQUENCE [LARGE SCALE GENOMIC DNA]</scope>
    <source>
        <strain evidence="2">DSM 20601</strain>
    </source>
</reference>
<accession>D7UYG6</accession>
<name>D7UYG6_LISGR</name>
<evidence type="ECO:0000259" key="1">
    <source>
        <dbReference type="Pfam" id="PF04230"/>
    </source>
</evidence>
<gene>
    <name evidence="2" type="ORF">HMPREF0556_12068</name>
</gene>
<dbReference type="Pfam" id="PF04230">
    <property type="entry name" value="PS_pyruv_trans"/>
    <property type="match status" value="1"/>
</dbReference>
<dbReference type="eggNOG" id="COG2327">
    <property type="taxonomic scope" value="Bacteria"/>
</dbReference>
<dbReference type="InterPro" id="IPR007345">
    <property type="entry name" value="Polysacch_pyruvyl_Trfase"/>
</dbReference>
<evidence type="ECO:0000313" key="2">
    <source>
        <dbReference type="EMBL" id="EFI83383.1"/>
    </source>
</evidence>
<dbReference type="RefSeq" id="WP_003755295.1">
    <property type="nucleotide sequence ID" value="NZ_GL538352.1"/>
</dbReference>
<organism evidence="2 3">
    <name type="scientific">Listeria grayi DSM 20601</name>
    <dbReference type="NCBI Taxonomy" id="525367"/>
    <lineage>
        <taxon>Bacteria</taxon>
        <taxon>Bacillati</taxon>
        <taxon>Bacillota</taxon>
        <taxon>Bacilli</taxon>
        <taxon>Bacillales</taxon>
        <taxon>Listeriaceae</taxon>
        <taxon>Listeria</taxon>
    </lineage>
</organism>